<name>A0A1M5DUY2_9GAMM</name>
<feature type="active site" description="Proton acceptor" evidence="20">
    <location>
        <position position="84"/>
    </location>
</feature>
<feature type="transmembrane region" description="Helical" evidence="24">
    <location>
        <begin position="114"/>
        <end position="136"/>
    </location>
</feature>
<keyword evidence="6" id="KW-0444">Lipid biosynthesis</keyword>
<keyword evidence="18" id="KW-0594">Phospholipid biosynthesis</keyword>
<keyword evidence="17 24" id="KW-0472">Membrane</keyword>
<feature type="binding site" evidence="22">
    <location>
        <position position="31"/>
    </location>
    <ligand>
        <name>ATP</name>
        <dbReference type="ChEBI" id="CHEBI:30616"/>
    </ligand>
</feature>
<dbReference type="GO" id="GO:0046872">
    <property type="term" value="F:metal ion binding"/>
    <property type="evidence" value="ECO:0007669"/>
    <property type="project" value="UniProtKB-KW"/>
</dbReference>
<keyword evidence="9 24" id="KW-0812">Transmembrane</keyword>
<comment type="similarity">
    <text evidence="2 24">Belongs to the bacterial diacylglycerol kinase family.</text>
</comment>
<feature type="binding site" evidence="21">
    <location>
        <position position="24"/>
    </location>
    <ligand>
        <name>substrate</name>
    </ligand>
</feature>
<feature type="binding site" evidence="21">
    <location>
        <position position="84"/>
    </location>
    <ligand>
        <name>substrate</name>
    </ligand>
</feature>
<keyword evidence="12 24" id="KW-0418">Kinase</keyword>
<evidence type="ECO:0000256" key="5">
    <source>
        <dbReference type="ARBA" id="ARBA00022475"/>
    </source>
</evidence>
<evidence type="ECO:0000256" key="22">
    <source>
        <dbReference type="PIRSR" id="PIRSR600829-3"/>
    </source>
</evidence>
<feature type="binding site" evidence="22">
    <location>
        <begin position="109"/>
        <end position="110"/>
    </location>
    <ligand>
        <name>ATP</name>
        <dbReference type="ChEBI" id="CHEBI:30616"/>
    </ligand>
</feature>
<feature type="binding site" evidence="23">
    <location>
        <position position="91"/>
    </location>
    <ligand>
        <name>a divalent metal cation</name>
        <dbReference type="ChEBI" id="CHEBI:60240"/>
    </ligand>
</feature>
<dbReference type="InterPro" id="IPR036945">
    <property type="entry name" value="DAGK_sf"/>
</dbReference>
<evidence type="ECO:0000256" key="15">
    <source>
        <dbReference type="ARBA" id="ARBA00022989"/>
    </source>
</evidence>
<evidence type="ECO:0000256" key="21">
    <source>
        <dbReference type="PIRSR" id="PIRSR600829-2"/>
    </source>
</evidence>
<dbReference type="CDD" id="cd14264">
    <property type="entry name" value="DAGK_IM"/>
    <property type="match status" value="1"/>
</dbReference>
<feature type="binding site" evidence="21">
    <location>
        <begin position="45"/>
        <end position="49"/>
    </location>
    <ligand>
        <name>substrate</name>
    </ligand>
</feature>
<organism evidence="25 26">
    <name type="scientific">Microbulbifer donghaiensis</name>
    <dbReference type="NCBI Taxonomy" id="494016"/>
    <lineage>
        <taxon>Bacteria</taxon>
        <taxon>Pseudomonadati</taxon>
        <taxon>Pseudomonadota</taxon>
        <taxon>Gammaproteobacteria</taxon>
        <taxon>Cellvibrionales</taxon>
        <taxon>Microbulbiferaceae</taxon>
        <taxon>Microbulbifer</taxon>
    </lineage>
</organism>
<keyword evidence="14 23" id="KW-0460">Magnesium</keyword>
<dbReference type="STRING" id="494016.SAMN04487965_2506"/>
<evidence type="ECO:0000256" key="10">
    <source>
        <dbReference type="ARBA" id="ARBA00022723"/>
    </source>
</evidence>
<keyword evidence="8 24" id="KW-0808">Transferase</keyword>
<dbReference type="GO" id="GO:0005524">
    <property type="term" value="F:ATP binding"/>
    <property type="evidence" value="ECO:0007669"/>
    <property type="project" value="UniProtKB-KW"/>
</dbReference>
<evidence type="ECO:0000256" key="14">
    <source>
        <dbReference type="ARBA" id="ARBA00022842"/>
    </source>
</evidence>
<evidence type="ECO:0000313" key="25">
    <source>
        <dbReference type="EMBL" id="SHF70749.1"/>
    </source>
</evidence>
<evidence type="ECO:0000313" key="26">
    <source>
        <dbReference type="Proteomes" id="UP000184170"/>
    </source>
</evidence>
<keyword evidence="15 24" id="KW-1133">Transmembrane helix</keyword>
<feature type="binding site" evidence="22">
    <location>
        <position position="24"/>
    </location>
    <ligand>
        <name>ATP</name>
        <dbReference type="ChEBI" id="CHEBI:30616"/>
    </ligand>
</feature>
<keyword evidence="16 24" id="KW-0443">Lipid metabolism</keyword>
<keyword evidence="11 22" id="KW-0547">Nucleotide-binding</keyword>
<evidence type="ECO:0000256" key="1">
    <source>
        <dbReference type="ARBA" id="ARBA00004429"/>
    </source>
</evidence>
<comment type="cofactor">
    <cofactor evidence="23">
        <name>Mg(2+)</name>
        <dbReference type="ChEBI" id="CHEBI:18420"/>
    </cofactor>
    <text evidence="23">Mn(2+), Zn(2+), Cd(2+) and Co(2+) support activity to lesser extents.</text>
</comment>
<feature type="binding site" evidence="21">
    <location>
        <begin position="28"/>
        <end position="33"/>
    </location>
    <ligand>
        <name>substrate</name>
    </ligand>
</feature>
<comment type="caution">
    <text evidence="24">Lacks conserved residue(s) required for the propagation of feature annotation.</text>
</comment>
<reference evidence="26" key="1">
    <citation type="submission" date="2016-11" db="EMBL/GenBank/DDBJ databases">
        <authorList>
            <person name="Varghese N."/>
            <person name="Submissions S."/>
        </authorList>
    </citation>
    <scope>NUCLEOTIDE SEQUENCE [LARGE SCALE GENOMIC DNA]</scope>
    <source>
        <strain evidence="26">CGMCC 1.7063</strain>
    </source>
</reference>
<dbReference type="InterPro" id="IPR033718">
    <property type="entry name" value="DAGK_prok"/>
</dbReference>
<evidence type="ECO:0000256" key="11">
    <source>
        <dbReference type="ARBA" id="ARBA00022741"/>
    </source>
</evidence>
<comment type="catalytic activity">
    <reaction evidence="24">
        <text>a 1,2-diacyl-sn-glycerol + ATP = a 1,2-diacyl-sn-glycero-3-phosphate + ADP + H(+)</text>
        <dbReference type="Rhea" id="RHEA:10272"/>
        <dbReference type="ChEBI" id="CHEBI:15378"/>
        <dbReference type="ChEBI" id="CHEBI:17815"/>
        <dbReference type="ChEBI" id="CHEBI:30616"/>
        <dbReference type="ChEBI" id="CHEBI:58608"/>
        <dbReference type="ChEBI" id="CHEBI:456216"/>
        <dbReference type="EC" id="2.7.1.107"/>
    </reaction>
</comment>
<evidence type="ECO:0000256" key="12">
    <source>
        <dbReference type="ARBA" id="ARBA00022777"/>
    </source>
</evidence>
<dbReference type="InterPro" id="IPR000829">
    <property type="entry name" value="DAGK"/>
</dbReference>
<feature type="binding site" evidence="22">
    <location>
        <position position="43"/>
    </location>
    <ligand>
        <name>ATP</name>
        <dbReference type="ChEBI" id="CHEBI:30616"/>
    </ligand>
</feature>
<keyword evidence="13 22" id="KW-0067">ATP-binding</keyword>
<dbReference type="AlphaFoldDB" id="A0A1M5DUY2"/>
<evidence type="ECO:0000256" key="7">
    <source>
        <dbReference type="ARBA" id="ARBA00022519"/>
    </source>
</evidence>
<evidence type="ECO:0000256" key="19">
    <source>
        <dbReference type="ARBA" id="ARBA00023264"/>
    </source>
</evidence>
<evidence type="ECO:0000256" key="8">
    <source>
        <dbReference type="ARBA" id="ARBA00022679"/>
    </source>
</evidence>
<keyword evidence="7 24" id="KW-0997">Cell inner membrane</keyword>
<evidence type="ECO:0000256" key="2">
    <source>
        <dbReference type="ARBA" id="ARBA00005967"/>
    </source>
</evidence>
<dbReference type="EC" id="2.7.1.107" evidence="3 24"/>
<keyword evidence="19 24" id="KW-1208">Phospholipid metabolism</keyword>
<keyword evidence="10 23" id="KW-0479">Metal-binding</keyword>
<dbReference type="GO" id="GO:0006654">
    <property type="term" value="P:phosphatidic acid biosynthetic process"/>
    <property type="evidence" value="ECO:0007669"/>
    <property type="project" value="InterPro"/>
</dbReference>
<feature type="binding site" evidence="23">
    <location>
        <position position="43"/>
    </location>
    <ligand>
        <name>a divalent metal cation</name>
        <dbReference type="ChEBI" id="CHEBI:60240"/>
    </ligand>
</feature>
<feature type="binding site" evidence="22">
    <location>
        <position position="91"/>
    </location>
    <ligand>
        <name>ATP</name>
        <dbReference type="ChEBI" id="CHEBI:30616"/>
    </ligand>
</feature>
<evidence type="ECO:0000256" key="4">
    <source>
        <dbReference type="ARBA" id="ARBA00017575"/>
    </source>
</evidence>
<dbReference type="EMBL" id="FQVA01000003">
    <property type="protein sequence ID" value="SHF70749.1"/>
    <property type="molecule type" value="Genomic_DNA"/>
</dbReference>
<evidence type="ECO:0000256" key="13">
    <source>
        <dbReference type="ARBA" id="ARBA00022840"/>
    </source>
</evidence>
<accession>A0A1M5DUY2</accession>
<comment type="subcellular location">
    <subcellularLocation>
        <location evidence="1 24">Cell inner membrane</location>
        <topology evidence="1 24">Multi-pass membrane protein</topology>
    </subcellularLocation>
</comment>
<keyword evidence="26" id="KW-1185">Reference proteome</keyword>
<sequence>MRRKKNTMQQEEFINKPGKTGISRLIDATFYSWHGLLATWRNEAAFRQEVTLAIFLIPLALWLGESGIERAILVGSTLLVMVVELLNSAVEAAIDRIGPERHPLSKIAKDTGSAAVSISLLLWLFTWGCILLPRWLG</sequence>
<proteinExistence type="inferred from homology"/>
<evidence type="ECO:0000256" key="23">
    <source>
        <dbReference type="PIRSR" id="PIRSR600829-4"/>
    </source>
</evidence>
<protein>
    <recommendedName>
        <fullName evidence="4 24">Diacylglycerol kinase</fullName>
        <ecNumber evidence="3 24">2.7.1.107</ecNumber>
    </recommendedName>
</protein>
<feature type="binding site" evidence="21">
    <location>
        <position position="70"/>
    </location>
    <ligand>
        <name>substrate</name>
    </ligand>
</feature>
<dbReference type="Gene3D" id="1.10.287.3610">
    <property type="match status" value="1"/>
</dbReference>
<evidence type="ECO:0000256" key="6">
    <source>
        <dbReference type="ARBA" id="ARBA00022516"/>
    </source>
</evidence>
<dbReference type="Pfam" id="PF01219">
    <property type="entry name" value="DAGK_prokar"/>
    <property type="match status" value="1"/>
</dbReference>
<evidence type="ECO:0000256" key="9">
    <source>
        <dbReference type="ARBA" id="ARBA00022692"/>
    </source>
</evidence>
<dbReference type="GO" id="GO:0004143">
    <property type="term" value="F:ATP-dependent diacylglycerol kinase activity"/>
    <property type="evidence" value="ECO:0007669"/>
    <property type="project" value="UniProtKB-EC"/>
</dbReference>
<evidence type="ECO:0000256" key="18">
    <source>
        <dbReference type="ARBA" id="ARBA00023209"/>
    </source>
</evidence>
<dbReference type="PANTHER" id="PTHR34299">
    <property type="entry name" value="DIACYLGLYCEROL KINASE"/>
    <property type="match status" value="1"/>
</dbReference>
<comment type="function">
    <text evidence="24">Catalyzes the ATP-dependent phosphorylation of sn-l,2-diacylglycerol (DAG) to phosphatidic acid. Involved in the recycling of diacylglycerol produced as a by-product during membrane-derived oligosaccharide (MDO) biosynthesis.</text>
</comment>
<evidence type="ECO:0000256" key="20">
    <source>
        <dbReference type="PIRSR" id="PIRSR600829-1"/>
    </source>
</evidence>
<dbReference type="GO" id="GO:0005886">
    <property type="term" value="C:plasma membrane"/>
    <property type="evidence" value="ECO:0007669"/>
    <property type="project" value="UniProtKB-SubCell"/>
</dbReference>
<gene>
    <name evidence="25" type="ORF">SAMN04487965_2506</name>
</gene>
<evidence type="ECO:0000256" key="17">
    <source>
        <dbReference type="ARBA" id="ARBA00023136"/>
    </source>
</evidence>
<dbReference type="Proteomes" id="UP000184170">
    <property type="component" value="Unassembled WGS sequence"/>
</dbReference>
<evidence type="ECO:0000256" key="16">
    <source>
        <dbReference type="ARBA" id="ARBA00023098"/>
    </source>
</evidence>
<keyword evidence="5" id="KW-1003">Cell membrane</keyword>
<evidence type="ECO:0000256" key="3">
    <source>
        <dbReference type="ARBA" id="ARBA00012133"/>
    </source>
</evidence>
<evidence type="ECO:0000256" key="24">
    <source>
        <dbReference type="RuleBase" id="RU363065"/>
    </source>
</evidence>
<feature type="binding site" evidence="22">
    <location>
        <begin position="100"/>
        <end position="102"/>
    </location>
    <ligand>
        <name>ATP</name>
        <dbReference type="ChEBI" id="CHEBI:30616"/>
    </ligand>
</feature>
<feature type="binding site" evidence="21">
    <location>
        <position position="113"/>
    </location>
    <ligand>
        <name>substrate</name>
    </ligand>
</feature>
<dbReference type="PANTHER" id="PTHR34299:SF1">
    <property type="entry name" value="DIACYLGLYCEROL KINASE"/>
    <property type="match status" value="1"/>
</dbReference>